<keyword evidence="5" id="KW-0762">Sugar transport</keyword>
<evidence type="ECO:0000256" key="4">
    <source>
        <dbReference type="ARBA" id="ARBA00022553"/>
    </source>
</evidence>
<dbReference type="PROSITE" id="PS51094">
    <property type="entry name" value="PTS_EIIA_TYPE_2"/>
    <property type="match status" value="1"/>
</dbReference>
<evidence type="ECO:0000313" key="13">
    <source>
        <dbReference type="EMBL" id="GEQ22678.1"/>
    </source>
</evidence>
<dbReference type="GO" id="GO:0016301">
    <property type="term" value="F:kinase activity"/>
    <property type="evidence" value="ECO:0007669"/>
    <property type="project" value="UniProtKB-KW"/>
</dbReference>
<comment type="function">
    <text evidence="1">The phosphoenolpyruvate-dependent sugar phosphotransferase system (sugar PTS), a major carbohydrate active transport system, catalyzes the phosphorylation of incoming sugar substrates concomitantly with their translocation across the cell membrane. The enzyme II CmtAB PTS system is involved in D-mannitol transport.</text>
</comment>
<dbReference type="GO" id="GO:0005886">
    <property type="term" value="C:plasma membrane"/>
    <property type="evidence" value="ECO:0007669"/>
    <property type="project" value="TreeGrafter"/>
</dbReference>
<comment type="caution">
    <text evidence="13">The sequence shown here is derived from an EMBL/GenBank/DDBJ whole genome shotgun (WGS) entry which is preliminary data.</text>
</comment>
<protein>
    <recommendedName>
        <fullName evidence="2">Mannitol-specific phosphotransferase enzyme IIA component</fullName>
    </recommendedName>
    <alternativeName>
        <fullName evidence="10">EIIA</fullName>
    </alternativeName>
    <alternativeName>
        <fullName evidence="11">EIII</fullName>
    </alternativeName>
    <alternativeName>
        <fullName evidence="9">PTS system mannitol-specific EIIA component</fullName>
    </alternativeName>
</protein>
<evidence type="ECO:0000256" key="10">
    <source>
        <dbReference type="ARBA" id="ARBA00030956"/>
    </source>
</evidence>
<sequence>MFFSKKKNKKPELLEKSNILVNCKADSKEEVIRRIGKMLVDSGYVKDDYIDGMLKREETFATNIGNEIAIPHGIEDAKKQVKKSGIAVMAFPDGVIWNDDEKVRLVIGIAGVGDEHLEILGNIAENFSTIEEVDKLIDSNDINYIYNKFTQGV</sequence>
<keyword evidence="6 13" id="KW-0808">Transferase</keyword>
<dbReference type="Gene3D" id="3.40.930.10">
    <property type="entry name" value="Mannitol-specific EII, Chain A"/>
    <property type="match status" value="1"/>
</dbReference>
<evidence type="ECO:0000256" key="8">
    <source>
        <dbReference type="ARBA" id="ARBA00022777"/>
    </source>
</evidence>
<keyword evidence="4" id="KW-0597">Phosphoprotein</keyword>
<dbReference type="GO" id="GO:0009401">
    <property type="term" value="P:phosphoenolpyruvate-dependent sugar phosphotransferase system"/>
    <property type="evidence" value="ECO:0007669"/>
    <property type="project" value="UniProtKB-KW"/>
</dbReference>
<keyword evidence="8" id="KW-0418">Kinase</keyword>
<evidence type="ECO:0000256" key="5">
    <source>
        <dbReference type="ARBA" id="ARBA00022597"/>
    </source>
</evidence>
<evidence type="ECO:0000256" key="2">
    <source>
        <dbReference type="ARBA" id="ARBA00014783"/>
    </source>
</evidence>
<evidence type="ECO:0000256" key="1">
    <source>
        <dbReference type="ARBA" id="ARBA00002434"/>
    </source>
</evidence>
<evidence type="ECO:0000256" key="11">
    <source>
        <dbReference type="ARBA" id="ARBA00030962"/>
    </source>
</evidence>
<evidence type="ECO:0000313" key="14">
    <source>
        <dbReference type="Proteomes" id="UP000321089"/>
    </source>
</evidence>
<dbReference type="EMBL" id="BKBC01000056">
    <property type="protein sequence ID" value="GEQ22678.1"/>
    <property type="molecule type" value="Genomic_DNA"/>
</dbReference>
<dbReference type="CDD" id="cd00211">
    <property type="entry name" value="PTS_IIA_fru"/>
    <property type="match status" value="1"/>
</dbReference>
<evidence type="ECO:0000256" key="9">
    <source>
        <dbReference type="ARBA" id="ARBA00029908"/>
    </source>
</evidence>
<dbReference type="PANTHER" id="PTHR30181">
    <property type="entry name" value="MANNITOL PERMEASE IIC COMPONENT"/>
    <property type="match status" value="1"/>
</dbReference>
<dbReference type="SUPFAM" id="SSF55804">
    <property type="entry name" value="Phoshotransferase/anion transport protein"/>
    <property type="match status" value="1"/>
</dbReference>
<evidence type="ECO:0000256" key="6">
    <source>
        <dbReference type="ARBA" id="ARBA00022679"/>
    </source>
</evidence>
<dbReference type="GO" id="GO:0090563">
    <property type="term" value="F:protein-phosphocysteine-sugar phosphotransferase activity"/>
    <property type="evidence" value="ECO:0007669"/>
    <property type="project" value="TreeGrafter"/>
</dbReference>
<gene>
    <name evidence="13" type="primary">mtlF</name>
    <name evidence="13" type="ORF">CBU02nite_31840</name>
</gene>
<dbReference type="InterPro" id="IPR016152">
    <property type="entry name" value="PTrfase/Anion_transptr"/>
</dbReference>
<dbReference type="Proteomes" id="UP000321089">
    <property type="component" value="Unassembled WGS sequence"/>
</dbReference>
<evidence type="ECO:0000259" key="12">
    <source>
        <dbReference type="PROSITE" id="PS51094"/>
    </source>
</evidence>
<reference evidence="13 14" key="1">
    <citation type="submission" date="2019-07" db="EMBL/GenBank/DDBJ databases">
        <title>Whole genome shotgun sequence of Clostridium butyricum NBRC 3858.</title>
        <authorList>
            <person name="Hosoyama A."/>
            <person name="Uohara A."/>
            <person name="Ohji S."/>
            <person name="Ichikawa N."/>
        </authorList>
    </citation>
    <scope>NUCLEOTIDE SEQUENCE [LARGE SCALE GENOMIC DNA]</scope>
    <source>
        <strain evidence="13 14">NBRC 3858</strain>
    </source>
</reference>
<keyword evidence="3" id="KW-0813">Transport</keyword>
<evidence type="ECO:0000256" key="3">
    <source>
        <dbReference type="ARBA" id="ARBA00022448"/>
    </source>
</evidence>
<dbReference type="InterPro" id="IPR050893">
    <property type="entry name" value="Sugar_PTS"/>
</dbReference>
<dbReference type="Pfam" id="PF00359">
    <property type="entry name" value="PTS_EIIA_2"/>
    <property type="match status" value="1"/>
</dbReference>
<evidence type="ECO:0000256" key="7">
    <source>
        <dbReference type="ARBA" id="ARBA00022683"/>
    </source>
</evidence>
<accession>A0A512TRQ2</accession>
<dbReference type="InterPro" id="IPR002178">
    <property type="entry name" value="PTS_EIIA_type-2_dom"/>
</dbReference>
<dbReference type="RefSeq" id="WP_146869015.1">
    <property type="nucleotide sequence ID" value="NZ_BKBC01000056.1"/>
</dbReference>
<name>A0A512TRQ2_CLOBU</name>
<keyword evidence="7" id="KW-0598">Phosphotransferase system</keyword>
<dbReference type="PANTHER" id="PTHR30181:SF2">
    <property type="entry name" value="PTS SYSTEM MANNITOL-SPECIFIC EIICBA COMPONENT"/>
    <property type="match status" value="1"/>
</dbReference>
<organism evidence="13 14">
    <name type="scientific">Clostridium butyricum</name>
    <dbReference type="NCBI Taxonomy" id="1492"/>
    <lineage>
        <taxon>Bacteria</taxon>
        <taxon>Bacillati</taxon>
        <taxon>Bacillota</taxon>
        <taxon>Clostridia</taxon>
        <taxon>Eubacteriales</taxon>
        <taxon>Clostridiaceae</taxon>
        <taxon>Clostridium</taxon>
    </lineage>
</organism>
<dbReference type="AlphaFoldDB" id="A0A512TRQ2"/>
<proteinExistence type="predicted"/>
<dbReference type="PROSITE" id="PS00372">
    <property type="entry name" value="PTS_EIIA_TYPE_2_HIS"/>
    <property type="match status" value="1"/>
</dbReference>
<feature type="domain" description="PTS EIIA type-2" evidence="12">
    <location>
        <begin position="12"/>
        <end position="152"/>
    </location>
</feature>